<gene>
    <name evidence="3" type="ORF">LTR24_003593</name>
</gene>
<evidence type="ECO:0000313" key="4">
    <source>
        <dbReference type="Proteomes" id="UP001345013"/>
    </source>
</evidence>
<dbReference type="Gene3D" id="3.30.360.10">
    <property type="entry name" value="Dihydrodipicolinate Reductase, domain 2"/>
    <property type="match status" value="1"/>
</dbReference>
<dbReference type="PANTHER" id="PTHR43708">
    <property type="entry name" value="CONSERVED EXPRESSED OXIDOREDUCTASE (EUROFUNG)"/>
    <property type="match status" value="1"/>
</dbReference>
<dbReference type="SUPFAM" id="SSF51735">
    <property type="entry name" value="NAD(P)-binding Rossmann-fold domains"/>
    <property type="match status" value="1"/>
</dbReference>
<protein>
    <submittedName>
        <fullName evidence="3">Uncharacterized protein</fullName>
    </submittedName>
</protein>
<organism evidence="3 4">
    <name type="scientific">Lithohypha guttulata</name>
    <dbReference type="NCBI Taxonomy" id="1690604"/>
    <lineage>
        <taxon>Eukaryota</taxon>
        <taxon>Fungi</taxon>
        <taxon>Dikarya</taxon>
        <taxon>Ascomycota</taxon>
        <taxon>Pezizomycotina</taxon>
        <taxon>Eurotiomycetes</taxon>
        <taxon>Chaetothyriomycetidae</taxon>
        <taxon>Chaetothyriales</taxon>
        <taxon>Trichomeriaceae</taxon>
        <taxon>Lithohypha</taxon>
    </lineage>
</organism>
<dbReference type="InterPro" id="IPR000683">
    <property type="entry name" value="Gfo/Idh/MocA-like_OxRdtase_N"/>
</dbReference>
<dbReference type="Proteomes" id="UP001345013">
    <property type="component" value="Unassembled WGS sequence"/>
</dbReference>
<proteinExistence type="predicted"/>
<evidence type="ECO:0000259" key="2">
    <source>
        <dbReference type="Pfam" id="PF22685"/>
    </source>
</evidence>
<dbReference type="Gene3D" id="3.40.50.720">
    <property type="entry name" value="NAD(P)-binding Rossmann-like Domain"/>
    <property type="match status" value="1"/>
</dbReference>
<evidence type="ECO:0000313" key="3">
    <source>
        <dbReference type="EMBL" id="KAK5094438.1"/>
    </source>
</evidence>
<feature type="domain" description="Gfo/Idh/MocA-like oxidoreductase N-terminal" evidence="1">
    <location>
        <begin position="22"/>
        <end position="138"/>
    </location>
</feature>
<dbReference type="SUPFAM" id="SSF55347">
    <property type="entry name" value="Glyceraldehyde-3-phosphate dehydrogenase-like, C-terminal domain"/>
    <property type="match status" value="1"/>
</dbReference>
<reference evidence="3 4" key="1">
    <citation type="submission" date="2023-08" db="EMBL/GenBank/DDBJ databases">
        <title>Black Yeasts Isolated from many extreme environments.</title>
        <authorList>
            <person name="Coleine C."/>
            <person name="Stajich J.E."/>
            <person name="Selbmann L."/>
        </authorList>
    </citation>
    <scope>NUCLEOTIDE SEQUENCE [LARGE SCALE GENOMIC DNA]</scope>
    <source>
        <strain evidence="3 4">CCFEE 5885</strain>
    </source>
</reference>
<evidence type="ECO:0000259" key="1">
    <source>
        <dbReference type="Pfam" id="PF01408"/>
    </source>
</evidence>
<dbReference type="Pfam" id="PF22685">
    <property type="entry name" value="Gal80p_C-like"/>
    <property type="match status" value="1"/>
</dbReference>
<dbReference type="Pfam" id="PF01408">
    <property type="entry name" value="GFO_IDH_MocA"/>
    <property type="match status" value="1"/>
</dbReference>
<dbReference type="PANTHER" id="PTHR43708:SF1">
    <property type="entry name" value="GALACTOSE_LACTOSE METABOLISM REGULATORY PROTEIN GAL80"/>
    <property type="match status" value="1"/>
</dbReference>
<name>A0ABR0KEF2_9EURO</name>
<dbReference type="EMBL" id="JAVRRG010000034">
    <property type="protein sequence ID" value="KAK5094438.1"/>
    <property type="molecule type" value="Genomic_DNA"/>
</dbReference>
<feature type="domain" description="Gal80p-like C-terminal" evidence="2">
    <location>
        <begin position="147"/>
        <end position="292"/>
    </location>
</feature>
<dbReference type="InterPro" id="IPR055080">
    <property type="entry name" value="Gal80p-like_C"/>
</dbReference>
<comment type="caution">
    <text evidence="3">The sequence shown here is derived from an EMBL/GenBank/DDBJ whole genome shotgun (WGS) entry which is preliminary data.</text>
</comment>
<dbReference type="InterPro" id="IPR051317">
    <property type="entry name" value="Gfo/Idh/MocA_oxidoreduct"/>
</dbReference>
<keyword evidence="4" id="KW-1185">Reference proteome</keyword>
<accession>A0ABR0KEF2</accession>
<sequence length="497" mass="53448">MSTETRLGFIGLSAGAGGYGSGGSWASKSHLPYLQSDRNAGKYKVTALQNSSKKSAETAASKFGFTDVACYDNAQDIANSDVDVVAVSVNVPSHYDAVMPALKAGKDIFVEWPLARNLADAEEMTQLAREKGVRTLVGLQARQNSSVVAVKKLLDSGDLGEVLGTTMHGYGLIFGAVNPKSFAYGFPRENGANLLTIPCGHAIDAMCYVLGEMDYVSATLANRRPKFQVADGEGKIIGEDTKTAHDYVAFTGTLQKSGGVVSVIYEGGQNPSGGPGFFWQINGTKGAVVLEGAVGHLQMYQPKVKFAKAGEEAKDLDVKWVGDDFGYAVGEAWNAFAGKGDGHVTTFEDALLRHKMIEAIYKSNESGKREIPPAFNALLWHGNTITISAEEYIIPGHHPLAHLAPILLLLALDMRNYNHPKTYIFIEGPVLQTVAPLPLHTVFFVLVLVPKLHSNQAEPSLFTLISFQTVRTTDAPVLKREQLLSQAVALLAIPFHG</sequence>
<dbReference type="InterPro" id="IPR036291">
    <property type="entry name" value="NAD(P)-bd_dom_sf"/>
</dbReference>